<sequence length="142" mass="16017">MKVNEKKPETIDAYISVFPEHTQKLLQQMRTTIKKAAPKAEEVISYGMPAFKLHSVLVYFAGYKNHIGFYPTPSGIKLFSDECADYKTSKGAVQFPLDKPLPVKLIKEITLFRVKEDKTNAAIKAAKKNTPKKKTVSSKKKL</sequence>
<dbReference type="OrthoDB" id="115213at2"/>
<evidence type="ECO:0000313" key="3">
    <source>
        <dbReference type="EMBL" id="ABG58697.1"/>
    </source>
</evidence>
<dbReference type="Pfam" id="PF08818">
    <property type="entry name" value="DUF1801"/>
    <property type="match status" value="1"/>
</dbReference>
<dbReference type="InterPro" id="IPR014922">
    <property type="entry name" value="YdhG-like"/>
</dbReference>
<dbReference type="KEGG" id="chu:CHU_1426"/>
<dbReference type="EMBL" id="CP000383">
    <property type="protein sequence ID" value="ABG58697.1"/>
    <property type="molecule type" value="Genomic_DNA"/>
</dbReference>
<dbReference type="RefSeq" id="WP_011584812.1">
    <property type="nucleotide sequence ID" value="NC_008255.1"/>
</dbReference>
<organism evidence="3 4">
    <name type="scientific">Cytophaga hutchinsonii (strain ATCC 33406 / DSM 1761 / CIP 103989 / NBRC 15051 / NCIMB 9469 / D465)</name>
    <dbReference type="NCBI Taxonomy" id="269798"/>
    <lineage>
        <taxon>Bacteria</taxon>
        <taxon>Pseudomonadati</taxon>
        <taxon>Bacteroidota</taxon>
        <taxon>Cytophagia</taxon>
        <taxon>Cytophagales</taxon>
        <taxon>Cytophagaceae</taxon>
        <taxon>Cytophaga</taxon>
    </lineage>
</organism>
<gene>
    <name evidence="3" type="ordered locus">CHU_1426</name>
</gene>
<accession>A0A6N4SQU7</accession>
<dbReference type="Gene3D" id="3.90.1150.200">
    <property type="match status" value="1"/>
</dbReference>
<evidence type="ECO:0000313" key="4">
    <source>
        <dbReference type="Proteomes" id="UP000001822"/>
    </source>
</evidence>
<dbReference type="AlphaFoldDB" id="A0A6N4SQU7"/>
<feature type="compositionally biased region" description="Basic residues" evidence="1">
    <location>
        <begin position="125"/>
        <end position="142"/>
    </location>
</feature>
<proteinExistence type="predicted"/>
<name>A0A6N4SQU7_CYTH3</name>
<dbReference type="SUPFAM" id="SSF159888">
    <property type="entry name" value="YdhG-like"/>
    <property type="match status" value="1"/>
</dbReference>
<evidence type="ECO:0000256" key="1">
    <source>
        <dbReference type="SAM" id="MobiDB-lite"/>
    </source>
</evidence>
<feature type="region of interest" description="Disordered" evidence="1">
    <location>
        <begin position="123"/>
        <end position="142"/>
    </location>
</feature>
<evidence type="ECO:0000259" key="2">
    <source>
        <dbReference type="Pfam" id="PF08818"/>
    </source>
</evidence>
<protein>
    <recommendedName>
        <fullName evidence="2">YdhG-like domain-containing protein</fullName>
    </recommendedName>
</protein>
<keyword evidence="4" id="KW-1185">Reference proteome</keyword>
<reference evidence="3 4" key="1">
    <citation type="journal article" date="2007" name="Appl. Environ. Microbiol.">
        <title>Genome sequence of the cellulolytic gliding bacterium Cytophaga hutchinsonii.</title>
        <authorList>
            <person name="Xie G."/>
            <person name="Bruce D.C."/>
            <person name="Challacombe J.F."/>
            <person name="Chertkov O."/>
            <person name="Detter J.C."/>
            <person name="Gilna P."/>
            <person name="Han C.S."/>
            <person name="Lucas S."/>
            <person name="Misra M."/>
            <person name="Myers G.L."/>
            <person name="Richardson P."/>
            <person name="Tapia R."/>
            <person name="Thayer N."/>
            <person name="Thompson L.S."/>
            <person name="Brettin T.S."/>
            <person name="Henrissat B."/>
            <person name="Wilson D.B."/>
            <person name="McBride M.J."/>
        </authorList>
    </citation>
    <scope>NUCLEOTIDE SEQUENCE [LARGE SCALE GENOMIC DNA]</scope>
    <source>
        <strain evidence="4">ATCC 33406 / DSM 1761 / CIP 103989 / NBRC 15051 / NCIMB 9469 / D465</strain>
    </source>
</reference>
<dbReference type="SMR" id="A0A6N4SQU7"/>
<feature type="domain" description="YdhG-like" evidence="2">
    <location>
        <begin position="23"/>
        <end position="111"/>
    </location>
</feature>
<dbReference type="Proteomes" id="UP000001822">
    <property type="component" value="Chromosome"/>
</dbReference>